<keyword evidence="11" id="KW-1185">Reference proteome</keyword>
<dbReference type="GO" id="GO:0005886">
    <property type="term" value="C:plasma membrane"/>
    <property type="evidence" value="ECO:0007669"/>
    <property type="project" value="TreeGrafter"/>
</dbReference>
<evidence type="ECO:0000313" key="10">
    <source>
        <dbReference type="EMBL" id="SER48376.1"/>
    </source>
</evidence>
<dbReference type="Gene3D" id="3.10.20.310">
    <property type="entry name" value="membrane protein fhac"/>
    <property type="match status" value="1"/>
</dbReference>
<dbReference type="InterPro" id="IPR005548">
    <property type="entry name" value="Cell_div_FtsQ/DivIB_C"/>
</dbReference>
<keyword evidence="7" id="KW-0131">Cell cycle</keyword>
<feature type="domain" description="POTRA" evidence="9">
    <location>
        <begin position="51"/>
        <end position="119"/>
    </location>
</feature>
<evidence type="ECO:0000256" key="1">
    <source>
        <dbReference type="ARBA" id="ARBA00004370"/>
    </source>
</evidence>
<evidence type="ECO:0000256" key="8">
    <source>
        <dbReference type="SAM" id="Phobius"/>
    </source>
</evidence>
<dbReference type="OrthoDB" id="9790760at2"/>
<keyword evidence="6 8" id="KW-0472">Membrane</keyword>
<accession>A0A1H9PJA4</accession>
<keyword evidence="3 10" id="KW-0132">Cell division</keyword>
<keyword evidence="4 8" id="KW-0812">Transmembrane</keyword>
<dbReference type="InterPro" id="IPR013685">
    <property type="entry name" value="POTRA_FtsQ_type"/>
</dbReference>
<evidence type="ECO:0000256" key="3">
    <source>
        <dbReference type="ARBA" id="ARBA00022618"/>
    </source>
</evidence>
<keyword evidence="5 8" id="KW-1133">Transmembrane helix</keyword>
<organism evidence="10 11">
    <name type="scientific">Propionibacterium cyclohexanicum</name>
    <dbReference type="NCBI Taxonomy" id="64702"/>
    <lineage>
        <taxon>Bacteria</taxon>
        <taxon>Bacillati</taxon>
        <taxon>Actinomycetota</taxon>
        <taxon>Actinomycetes</taxon>
        <taxon>Propionibacteriales</taxon>
        <taxon>Propionibacteriaceae</taxon>
        <taxon>Propionibacterium</taxon>
    </lineage>
</organism>
<reference evidence="10 11" key="1">
    <citation type="submission" date="2016-10" db="EMBL/GenBank/DDBJ databases">
        <authorList>
            <person name="de Groot N.N."/>
        </authorList>
    </citation>
    <scope>NUCLEOTIDE SEQUENCE [LARGE SCALE GENOMIC DNA]</scope>
    <source>
        <strain evidence="10 11">DSM 16859</strain>
    </source>
</reference>
<dbReference type="InterPro" id="IPR050487">
    <property type="entry name" value="FtsQ_DivIB"/>
</dbReference>
<feature type="transmembrane region" description="Helical" evidence="8">
    <location>
        <begin position="28"/>
        <end position="47"/>
    </location>
</feature>
<dbReference type="PROSITE" id="PS51779">
    <property type="entry name" value="POTRA"/>
    <property type="match status" value="1"/>
</dbReference>
<dbReference type="AlphaFoldDB" id="A0A1H9PJA4"/>
<comment type="subcellular location">
    <subcellularLocation>
        <location evidence="1">Membrane</location>
    </subcellularLocation>
</comment>
<evidence type="ECO:0000256" key="5">
    <source>
        <dbReference type="ARBA" id="ARBA00022989"/>
    </source>
</evidence>
<evidence type="ECO:0000256" key="7">
    <source>
        <dbReference type="ARBA" id="ARBA00023306"/>
    </source>
</evidence>
<dbReference type="EMBL" id="FOGZ01000001">
    <property type="protein sequence ID" value="SER48376.1"/>
    <property type="molecule type" value="Genomic_DNA"/>
</dbReference>
<dbReference type="InterPro" id="IPR034746">
    <property type="entry name" value="POTRA"/>
</dbReference>
<dbReference type="STRING" id="64702.SAMN05443377_10189"/>
<name>A0A1H9PJA4_9ACTN</name>
<sequence length="240" mass="25767">MSVPVAPDGAPDLAIRAQVRRRRRRNRLIVAGIGATILAVLVWLVGWSTAFAVRTILVRGTVLTSQAEVVEAAEVPVGTPLAQLDTDAIAHRVESLPAVARVRVTRSWPHSVVIAVTERTLVYQRADAQGYQWIDSAGIVFHTTAQRQQVPLANLPSTDDRSLLADVATVVSHLPADVRARVQSIQASSRNNILIVLDRDQSVFWGSADESGQKAALLPVLLAQPGHAIDLSSPSAPAIK</sequence>
<keyword evidence="2" id="KW-1003">Cell membrane</keyword>
<proteinExistence type="predicted"/>
<protein>
    <submittedName>
        <fullName evidence="10">Cell division protein FtsQ</fullName>
    </submittedName>
</protein>
<dbReference type="Proteomes" id="UP000198815">
    <property type="component" value="Unassembled WGS sequence"/>
</dbReference>
<evidence type="ECO:0000313" key="11">
    <source>
        <dbReference type="Proteomes" id="UP000198815"/>
    </source>
</evidence>
<dbReference type="RefSeq" id="WP_091966548.1">
    <property type="nucleotide sequence ID" value="NZ_FOGZ01000001.1"/>
</dbReference>
<dbReference type="PANTHER" id="PTHR37820">
    <property type="entry name" value="CELL DIVISION PROTEIN DIVIB"/>
    <property type="match status" value="1"/>
</dbReference>
<dbReference type="Pfam" id="PF03799">
    <property type="entry name" value="FtsQ_DivIB_C"/>
    <property type="match status" value="1"/>
</dbReference>
<evidence type="ECO:0000256" key="6">
    <source>
        <dbReference type="ARBA" id="ARBA00023136"/>
    </source>
</evidence>
<evidence type="ECO:0000256" key="4">
    <source>
        <dbReference type="ARBA" id="ARBA00022692"/>
    </source>
</evidence>
<dbReference type="Pfam" id="PF08478">
    <property type="entry name" value="POTRA_1"/>
    <property type="match status" value="1"/>
</dbReference>
<dbReference type="GO" id="GO:0051301">
    <property type="term" value="P:cell division"/>
    <property type="evidence" value="ECO:0007669"/>
    <property type="project" value="UniProtKB-KW"/>
</dbReference>
<gene>
    <name evidence="10" type="ORF">SAMN05443377_10189</name>
</gene>
<evidence type="ECO:0000259" key="9">
    <source>
        <dbReference type="PROSITE" id="PS51779"/>
    </source>
</evidence>
<dbReference type="PANTHER" id="PTHR37820:SF1">
    <property type="entry name" value="CELL DIVISION PROTEIN FTSQ"/>
    <property type="match status" value="1"/>
</dbReference>
<evidence type="ECO:0000256" key="2">
    <source>
        <dbReference type="ARBA" id="ARBA00022475"/>
    </source>
</evidence>